<sequence>MRKILTKLFHSFVPDNNSASSQDSVSSPRKSTQQQHEVRCYCNQPHCVSQGYMCRGRGCFTELPPLALVTSSLKSLHLLHGRPETAGFSGCFDDKLNGGGNNVNGKISCPPGKLCCEQDLCNHVDSPALRARLNKTLQVLIGEHHQQNHLGGGGTSISSPSTTSQATGSQQQSEGWFRTLTIAVPICGFVLLLILASLAIRMLQPLPTQSDKLQGLQPPLLPPTATVTTTHHCHRHFRQHLAPNKMPLV</sequence>
<keyword evidence="2" id="KW-1133">Transmembrane helix</keyword>
<dbReference type="AlphaFoldDB" id="A0ABD2XBK0"/>
<feature type="region of interest" description="Disordered" evidence="1">
    <location>
        <begin position="147"/>
        <end position="170"/>
    </location>
</feature>
<evidence type="ECO:0000256" key="1">
    <source>
        <dbReference type="SAM" id="MobiDB-lite"/>
    </source>
</evidence>
<feature type="transmembrane region" description="Helical" evidence="2">
    <location>
        <begin position="176"/>
        <end position="200"/>
    </location>
</feature>
<dbReference type="Pfam" id="PF06211">
    <property type="entry name" value="BAMBI"/>
    <property type="match status" value="1"/>
</dbReference>
<evidence type="ECO:0000259" key="3">
    <source>
        <dbReference type="Pfam" id="PF06211"/>
    </source>
</evidence>
<name>A0ABD2XBK0_9HYME</name>
<comment type="caution">
    <text evidence="4">The sequence shown here is derived from an EMBL/GenBank/DDBJ whole genome shotgun (WGS) entry which is preliminary data.</text>
</comment>
<reference evidence="4 5" key="1">
    <citation type="journal article" date="2024" name="bioRxiv">
        <title>A reference genome for Trichogramma kaykai: A tiny desert-dwelling parasitoid wasp with competing sex-ratio distorters.</title>
        <authorList>
            <person name="Culotta J."/>
            <person name="Lindsey A.R."/>
        </authorList>
    </citation>
    <scope>NUCLEOTIDE SEQUENCE [LARGE SCALE GENOMIC DNA]</scope>
    <source>
        <strain evidence="4 5">KSX58</strain>
    </source>
</reference>
<keyword evidence="2" id="KW-0812">Transmembrane</keyword>
<feature type="domain" description="BMP and activin membrane-bound inhibitor N-terminal" evidence="3">
    <location>
        <begin position="35"/>
        <end position="123"/>
    </location>
</feature>
<keyword evidence="2" id="KW-0472">Membrane</keyword>
<gene>
    <name evidence="4" type="ORF">TKK_004834</name>
</gene>
<protein>
    <recommendedName>
        <fullName evidence="3">BMP and activin membrane-bound inhibitor N-terminal domain-containing protein</fullName>
    </recommendedName>
</protein>
<proteinExistence type="predicted"/>
<feature type="compositionally biased region" description="Low complexity" evidence="1">
    <location>
        <begin position="156"/>
        <end position="170"/>
    </location>
</feature>
<keyword evidence="5" id="KW-1185">Reference proteome</keyword>
<dbReference type="InterPro" id="IPR045807">
    <property type="entry name" value="BAMBI_N"/>
</dbReference>
<evidence type="ECO:0000313" key="5">
    <source>
        <dbReference type="Proteomes" id="UP001627154"/>
    </source>
</evidence>
<evidence type="ECO:0000313" key="4">
    <source>
        <dbReference type="EMBL" id="KAL3402319.1"/>
    </source>
</evidence>
<dbReference type="CDD" id="cd23576">
    <property type="entry name" value="TFP_LU_ECD_BAMBI"/>
    <property type="match status" value="1"/>
</dbReference>
<dbReference type="EMBL" id="JBJJXI010000037">
    <property type="protein sequence ID" value="KAL3402319.1"/>
    <property type="molecule type" value="Genomic_DNA"/>
</dbReference>
<accession>A0ABD2XBK0</accession>
<dbReference type="Proteomes" id="UP001627154">
    <property type="component" value="Unassembled WGS sequence"/>
</dbReference>
<evidence type="ECO:0000256" key="2">
    <source>
        <dbReference type="SAM" id="Phobius"/>
    </source>
</evidence>
<organism evidence="4 5">
    <name type="scientific">Trichogramma kaykai</name>
    <dbReference type="NCBI Taxonomy" id="54128"/>
    <lineage>
        <taxon>Eukaryota</taxon>
        <taxon>Metazoa</taxon>
        <taxon>Ecdysozoa</taxon>
        <taxon>Arthropoda</taxon>
        <taxon>Hexapoda</taxon>
        <taxon>Insecta</taxon>
        <taxon>Pterygota</taxon>
        <taxon>Neoptera</taxon>
        <taxon>Endopterygota</taxon>
        <taxon>Hymenoptera</taxon>
        <taxon>Apocrita</taxon>
        <taxon>Proctotrupomorpha</taxon>
        <taxon>Chalcidoidea</taxon>
        <taxon>Trichogrammatidae</taxon>
        <taxon>Trichogramma</taxon>
    </lineage>
</organism>